<dbReference type="STRING" id="945553.A0A0D2PAG8"/>
<dbReference type="Gene3D" id="1.20.930.20">
    <property type="entry name" value="Adaptor protein Cbl, N-terminal domain"/>
    <property type="match status" value="1"/>
</dbReference>
<dbReference type="SUPFAM" id="SSF48452">
    <property type="entry name" value="TPR-like"/>
    <property type="match status" value="1"/>
</dbReference>
<evidence type="ECO:0000256" key="1">
    <source>
        <dbReference type="SAM" id="Coils"/>
    </source>
</evidence>
<dbReference type="Proteomes" id="UP000054270">
    <property type="component" value="Unassembled WGS sequence"/>
</dbReference>
<dbReference type="GO" id="GO:0007166">
    <property type="term" value="P:cell surface receptor signaling pathway"/>
    <property type="evidence" value="ECO:0007669"/>
    <property type="project" value="InterPro"/>
</dbReference>
<dbReference type="Pfam" id="PF13424">
    <property type="entry name" value="TPR_12"/>
    <property type="match status" value="1"/>
</dbReference>
<dbReference type="Gene3D" id="1.25.40.10">
    <property type="entry name" value="Tetratricopeptide repeat domain"/>
    <property type="match status" value="1"/>
</dbReference>
<dbReference type="InterPro" id="IPR059179">
    <property type="entry name" value="MLKL-like_MCAfunc"/>
</dbReference>
<feature type="domain" description="NB-ARC" evidence="2">
    <location>
        <begin position="194"/>
        <end position="294"/>
    </location>
</feature>
<dbReference type="OrthoDB" id="431454at2759"/>
<dbReference type="InterPro" id="IPR036537">
    <property type="entry name" value="Adaptor_Cbl_N_dom_sf"/>
</dbReference>
<keyword evidence="4" id="KW-1185">Reference proteome</keyword>
<dbReference type="OMA" id="HACAIAN"/>
<keyword evidence="1" id="KW-0175">Coiled coil</keyword>
<organism evidence="3 4">
    <name type="scientific">Hypholoma sublateritium (strain FD-334 SS-4)</name>
    <dbReference type="NCBI Taxonomy" id="945553"/>
    <lineage>
        <taxon>Eukaryota</taxon>
        <taxon>Fungi</taxon>
        <taxon>Dikarya</taxon>
        <taxon>Basidiomycota</taxon>
        <taxon>Agaricomycotina</taxon>
        <taxon>Agaricomycetes</taxon>
        <taxon>Agaricomycetidae</taxon>
        <taxon>Agaricales</taxon>
        <taxon>Agaricineae</taxon>
        <taxon>Strophariaceae</taxon>
        <taxon>Hypholoma</taxon>
    </lineage>
</organism>
<evidence type="ECO:0000259" key="2">
    <source>
        <dbReference type="Pfam" id="PF00931"/>
    </source>
</evidence>
<dbReference type="Gene3D" id="3.40.50.300">
    <property type="entry name" value="P-loop containing nucleotide triphosphate hydrolases"/>
    <property type="match status" value="1"/>
</dbReference>
<sequence length="758" mass="85171">MTNVTKSRTKDAVDDGTALVDTMLTIVKEVGEMLASVPYVKSVSGIVLQLIKIRDEVKINKERCQEIIDKILSISKIIYERLLELGKSNAKNKLGRLENHLVDYGRTLGGIYRTMEKHASRSTFRKIIQRGLDDLNRYDRVLDSFNSKIILDILIEIRVEQSVSVKKTEIASISDLSAHHVLPAKPHLIIERDQELKVVVDMLLLEESSRIAILGGGGIGKTTTALAALHNPYVAMRYASRYFLSCESILSVEGLLTSILNILGIQSAHRNADNLGTICHSLQRPTRSILCLDNFETPWEPSETRAKVEDILSTLASISNLSLIITLRGTQRPAKISWTKPLLPPLDTLSPSGAEVIVQEIVGFMDADIHLLLDSVDGVPLAVTLISYLIRDGEPPHSLWKRWPTERTKMIERGGDDPQSNLDASISLSIYSPRMRKDPEAIQVLAALSLLPDGFPASDGSLDALQTHIAAKNIHRNLQTLRSVALVATSERGGHPRLRMLSPVRLFCQQSLTNEVSQSLNGMTSYYIQLIQTAKYRYYIASMYASVQPEVKNVHAVFQKAFNEGYPDTESLINGTIYLTSWSRYVGYMYDDTIRLAHTHSKNSPKLRAECLRAMGLLYHVWNRLDDAEGSFTQAFELYKTDNNTYGQGTALKSLGDIHILRDQLDDAERTLNKAQSLFEQAQSRKGEANCLRSLAELYSRRDQILDAETALNKALDYYELSKNTSGQLYVQDRLGALNLRRDHWRRVGGPERWRRDD</sequence>
<reference evidence="4" key="1">
    <citation type="submission" date="2014-04" db="EMBL/GenBank/DDBJ databases">
        <title>Evolutionary Origins and Diversification of the Mycorrhizal Mutualists.</title>
        <authorList>
            <consortium name="DOE Joint Genome Institute"/>
            <consortium name="Mycorrhizal Genomics Consortium"/>
            <person name="Kohler A."/>
            <person name="Kuo A."/>
            <person name="Nagy L.G."/>
            <person name="Floudas D."/>
            <person name="Copeland A."/>
            <person name="Barry K.W."/>
            <person name="Cichocki N."/>
            <person name="Veneault-Fourrey C."/>
            <person name="LaButti K."/>
            <person name="Lindquist E.A."/>
            <person name="Lipzen A."/>
            <person name="Lundell T."/>
            <person name="Morin E."/>
            <person name="Murat C."/>
            <person name="Riley R."/>
            <person name="Ohm R."/>
            <person name="Sun H."/>
            <person name="Tunlid A."/>
            <person name="Henrissat B."/>
            <person name="Grigoriev I.V."/>
            <person name="Hibbett D.S."/>
            <person name="Martin F."/>
        </authorList>
    </citation>
    <scope>NUCLEOTIDE SEQUENCE [LARGE SCALE GENOMIC DNA]</scope>
    <source>
        <strain evidence="4">FD-334 SS-4</strain>
    </source>
</reference>
<dbReference type="InterPro" id="IPR019734">
    <property type="entry name" value="TPR_rpt"/>
</dbReference>
<protein>
    <recommendedName>
        <fullName evidence="2">NB-ARC domain-containing protein</fullName>
    </recommendedName>
</protein>
<dbReference type="InterPro" id="IPR002182">
    <property type="entry name" value="NB-ARC"/>
</dbReference>
<dbReference type="Pfam" id="PF00931">
    <property type="entry name" value="NB-ARC"/>
    <property type="match status" value="1"/>
</dbReference>
<name>A0A0D2PAG8_HYPSF</name>
<gene>
    <name evidence="3" type="ORF">HYPSUDRAFT_218940</name>
</gene>
<dbReference type="InterPro" id="IPR011990">
    <property type="entry name" value="TPR-like_helical_dom_sf"/>
</dbReference>
<dbReference type="SMART" id="SM00028">
    <property type="entry name" value="TPR"/>
    <property type="match status" value="3"/>
</dbReference>
<dbReference type="InterPro" id="IPR027417">
    <property type="entry name" value="P-loop_NTPase"/>
</dbReference>
<dbReference type="CDD" id="cd21037">
    <property type="entry name" value="MLKL_NTD"/>
    <property type="match status" value="1"/>
</dbReference>
<accession>A0A0D2PAG8</accession>
<dbReference type="SUPFAM" id="SSF52540">
    <property type="entry name" value="P-loop containing nucleoside triphosphate hydrolases"/>
    <property type="match status" value="1"/>
</dbReference>
<feature type="coiled-coil region" evidence="1">
    <location>
        <begin position="658"/>
        <end position="685"/>
    </location>
</feature>
<dbReference type="AlphaFoldDB" id="A0A0D2PAG8"/>
<dbReference type="PANTHER" id="PTHR47691">
    <property type="entry name" value="REGULATOR-RELATED"/>
    <property type="match status" value="1"/>
</dbReference>
<dbReference type="EMBL" id="KN817605">
    <property type="protein sequence ID" value="KJA17320.1"/>
    <property type="molecule type" value="Genomic_DNA"/>
</dbReference>
<evidence type="ECO:0000313" key="4">
    <source>
        <dbReference type="Proteomes" id="UP000054270"/>
    </source>
</evidence>
<proteinExistence type="predicted"/>
<evidence type="ECO:0000313" key="3">
    <source>
        <dbReference type="EMBL" id="KJA17320.1"/>
    </source>
</evidence>
<dbReference type="PANTHER" id="PTHR47691:SF3">
    <property type="entry name" value="HTH-TYPE TRANSCRIPTIONAL REGULATOR RV0890C-RELATED"/>
    <property type="match status" value="1"/>
</dbReference>